<dbReference type="GO" id="GO:0022625">
    <property type="term" value="C:cytosolic large ribosomal subunit"/>
    <property type="evidence" value="ECO:0007669"/>
    <property type="project" value="TreeGrafter"/>
</dbReference>
<evidence type="ECO:0000256" key="5">
    <source>
        <dbReference type="HAMAP-Rule" id="MF_01341"/>
    </source>
</evidence>
<name>A0A7C3RCP4_ARCFL</name>
<comment type="similarity">
    <text evidence="1 5 6">Belongs to the universal ribosomal protein uL15 family.</text>
</comment>
<comment type="caution">
    <text evidence="9">The sequence shown here is derived from an EMBL/GenBank/DDBJ whole genome shotgun (WGS) entry which is preliminary data.</text>
</comment>
<dbReference type="GO" id="GO:0019843">
    <property type="term" value="F:rRNA binding"/>
    <property type="evidence" value="ECO:0007669"/>
    <property type="project" value="UniProtKB-UniRule"/>
</dbReference>
<dbReference type="GO" id="GO:0003735">
    <property type="term" value="F:structural constituent of ribosome"/>
    <property type="evidence" value="ECO:0007669"/>
    <property type="project" value="InterPro"/>
</dbReference>
<dbReference type="InterPro" id="IPR036227">
    <property type="entry name" value="Ribosomal_uL15/eL18_sf"/>
</dbReference>
<evidence type="ECO:0000256" key="7">
    <source>
        <dbReference type="SAM" id="MobiDB-lite"/>
    </source>
</evidence>
<dbReference type="GO" id="GO:0006412">
    <property type="term" value="P:translation"/>
    <property type="evidence" value="ECO:0007669"/>
    <property type="project" value="UniProtKB-UniRule"/>
</dbReference>
<reference evidence="9" key="1">
    <citation type="journal article" date="2020" name="mSystems">
        <title>Genome- and Community-Level Interaction Insights into Carbon Utilization and Element Cycling Functions of Hydrothermarchaeota in Hydrothermal Sediment.</title>
        <authorList>
            <person name="Zhou Z."/>
            <person name="Liu Y."/>
            <person name="Xu W."/>
            <person name="Pan J."/>
            <person name="Luo Z.H."/>
            <person name="Li M."/>
        </authorList>
    </citation>
    <scope>NUCLEOTIDE SEQUENCE [LARGE SCALE GENOMIC DNA]</scope>
    <source>
        <strain evidence="10">SpSt-38</strain>
        <strain evidence="9">SpSt-87</strain>
    </source>
</reference>
<evidence type="ECO:0000256" key="4">
    <source>
        <dbReference type="ARBA" id="ARBA00035200"/>
    </source>
</evidence>
<dbReference type="InterPro" id="IPR001196">
    <property type="entry name" value="Ribosomal_uL15_CS"/>
</dbReference>
<evidence type="ECO:0000259" key="8">
    <source>
        <dbReference type="Pfam" id="PF00828"/>
    </source>
</evidence>
<accession>A0A7C3RCP4</accession>
<dbReference type="EMBL" id="DSQD01000071">
    <property type="protein sequence ID" value="HGF87274.1"/>
    <property type="molecule type" value="Genomic_DNA"/>
</dbReference>
<evidence type="ECO:0000313" key="10">
    <source>
        <dbReference type="EMBL" id="HGF87274.1"/>
    </source>
</evidence>
<evidence type="ECO:0000313" key="9">
    <source>
        <dbReference type="EMBL" id="HFW33164.1"/>
    </source>
</evidence>
<keyword evidence="5" id="KW-0699">rRNA-binding</keyword>
<sequence length="178" mass="19996">MMMPKKKVKKFRGSRTFGWGSHKKRRGRGSRGGAGNAGVHKHKYLKFIKLAKMGEYQFGKHGFTRPKSITKVYVNAQTVREILRSLKKEGKLDNYTYRFLYSRPELNTGDLDEIIDRLVNLGLAEKDGDVYRVDLTELGYSKLLGSGTVTKKIEVRVFEATPKAVEKIEAAGGKVVAG</sequence>
<gene>
    <name evidence="5" type="primary">rpl15</name>
    <name evidence="10" type="ORF">ENR21_02370</name>
    <name evidence="9" type="ORF">ENW66_09505</name>
</gene>
<organism evidence="9">
    <name type="scientific">Archaeoglobus fulgidus</name>
    <dbReference type="NCBI Taxonomy" id="2234"/>
    <lineage>
        <taxon>Archaea</taxon>
        <taxon>Methanobacteriati</taxon>
        <taxon>Methanobacteriota</taxon>
        <taxon>Archaeoglobi</taxon>
        <taxon>Archaeoglobales</taxon>
        <taxon>Archaeoglobaceae</taxon>
        <taxon>Archaeoglobus</taxon>
    </lineage>
</organism>
<feature type="region of interest" description="Disordered" evidence="7">
    <location>
        <begin position="16"/>
        <end position="37"/>
    </location>
</feature>
<evidence type="ECO:0000256" key="2">
    <source>
        <dbReference type="ARBA" id="ARBA00022980"/>
    </source>
</evidence>
<comment type="subunit">
    <text evidence="5">Part of the 50S ribosomal subunit.</text>
</comment>
<dbReference type="SUPFAM" id="SSF52080">
    <property type="entry name" value="Ribosomal proteins L15p and L18e"/>
    <property type="match status" value="2"/>
</dbReference>
<dbReference type="InterPro" id="IPR030878">
    <property type="entry name" value="Ribosomal_uL15"/>
</dbReference>
<dbReference type="PANTHER" id="PTHR11721:SF3">
    <property type="entry name" value="LARGE RIBOSOMAL SUBUNIT PROTEIN UL15"/>
    <property type="match status" value="1"/>
</dbReference>
<dbReference type="Gene3D" id="3.100.10.10">
    <property type="match status" value="1"/>
</dbReference>
<dbReference type="Pfam" id="PF00828">
    <property type="entry name" value="Ribosomal_L27A"/>
    <property type="match status" value="1"/>
</dbReference>
<dbReference type="EMBL" id="DTLB01000052">
    <property type="protein sequence ID" value="HFW33164.1"/>
    <property type="molecule type" value="Genomic_DNA"/>
</dbReference>
<evidence type="ECO:0000256" key="6">
    <source>
        <dbReference type="RuleBase" id="RU003888"/>
    </source>
</evidence>
<evidence type="ECO:0000256" key="1">
    <source>
        <dbReference type="ARBA" id="ARBA00007320"/>
    </source>
</evidence>
<dbReference type="HAMAP" id="MF_01341">
    <property type="entry name" value="Ribosomal_uL15"/>
    <property type="match status" value="1"/>
</dbReference>
<dbReference type="Gene3D" id="4.10.990.10">
    <property type="match status" value="1"/>
</dbReference>
<dbReference type="PROSITE" id="PS00475">
    <property type="entry name" value="RIBOSOMAL_L15"/>
    <property type="match status" value="1"/>
</dbReference>
<keyword evidence="2 5" id="KW-0689">Ribosomal protein</keyword>
<evidence type="ECO:0000256" key="3">
    <source>
        <dbReference type="ARBA" id="ARBA00023274"/>
    </source>
</evidence>
<comment type="function">
    <text evidence="5">Binds to the 23S rRNA.</text>
</comment>
<proteinExistence type="inferred from homology"/>
<keyword evidence="5" id="KW-0694">RNA-binding</keyword>
<keyword evidence="3 5" id="KW-0687">Ribonucleoprotein</keyword>
<dbReference type="AlphaFoldDB" id="A0A7C3RCP4"/>
<dbReference type="PANTHER" id="PTHR11721">
    <property type="entry name" value="60S RIBOSOMAL PROTEIN L27A"/>
    <property type="match status" value="1"/>
</dbReference>
<dbReference type="InterPro" id="IPR021131">
    <property type="entry name" value="Ribosomal_uL15/eL18"/>
</dbReference>
<feature type="domain" description="Large ribosomal subunit protein uL15/eL18" evidence="8">
    <location>
        <begin position="105"/>
        <end position="176"/>
    </location>
</feature>
<dbReference type="InterPro" id="IPR027386">
    <property type="entry name" value="Rbsml_uL15_N"/>
</dbReference>
<protein>
    <recommendedName>
        <fullName evidence="4 5">Large ribosomal subunit protein uL15</fullName>
    </recommendedName>
</protein>